<feature type="transmembrane region" description="Helical" evidence="2">
    <location>
        <begin position="100"/>
        <end position="121"/>
    </location>
</feature>
<evidence type="ECO:0000256" key="2">
    <source>
        <dbReference type="SAM" id="Phobius"/>
    </source>
</evidence>
<protein>
    <submittedName>
        <fullName evidence="3">MFS transporter</fullName>
    </submittedName>
</protein>
<feature type="transmembrane region" description="Helical" evidence="2">
    <location>
        <begin position="200"/>
        <end position="222"/>
    </location>
</feature>
<dbReference type="PANTHER" id="PTHR11328:SF24">
    <property type="entry name" value="MAJOR FACILITATOR SUPERFAMILY (MFS) PROFILE DOMAIN-CONTAINING PROTEIN"/>
    <property type="match status" value="1"/>
</dbReference>
<evidence type="ECO:0000256" key="1">
    <source>
        <dbReference type="ARBA" id="ARBA00009617"/>
    </source>
</evidence>
<evidence type="ECO:0000313" key="3">
    <source>
        <dbReference type="EMBL" id="MFC6197691.1"/>
    </source>
</evidence>
<feature type="transmembrane region" description="Helical" evidence="2">
    <location>
        <begin position="315"/>
        <end position="334"/>
    </location>
</feature>
<proteinExistence type="inferred from homology"/>
<comment type="similarity">
    <text evidence="1">Belongs to the sodium:galactoside symporter (TC 2.A.2) family.</text>
</comment>
<dbReference type="Proteomes" id="UP001596303">
    <property type="component" value="Unassembled WGS sequence"/>
</dbReference>
<accession>A0ABW1S8X8</accession>
<comment type="caution">
    <text evidence="3">The sequence shown here is derived from an EMBL/GenBank/DDBJ whole genome shotgun (WGS) entry which is preliminary data.</text>
</comment>
<feature type="transmembrane region" description="Helical" evidence="2">
    <location>
        <begin position="285"/>
        <end position="303"/>
    </location>
</feature>
<feature type="transmembrane region" description="Helical" evidence="2">
    <location>
        <begin position="127"/>
        <end position="147"/>
    </location>
</feature>
<feature type="transmembrane region" description="Helical" evidence="2">
    <location>
        <begin position="430"/>
        <end position="452"/>
    </location>
</feature>
<dbReference type="SUPFAM" id="SSF103473">
    <property type="entry name" value="MFS general substrate transporter"/>
    <property type="match status" value="1"/>
</dbReference>
<keyword evidence="2" id="KW-0472">Membrane</keyword>
<dbReference type="RefSeq" id="WP_377376955.1">
    <property type="nucleotide sequence ID" value="NZ_JBHSSW010000005.1"/>
</dbReference>
<keyword evidence="4" id="KW-1185">Reference proteome</keyword>
<feature type="transmembrane region" description="Helical" evidence="2">
    <location>
        <begin position="168"/>
        <end position="188"/>
    </location>
</feature>
<dbReference type="PANTHER" id="PTHR11328">
    <property type="entry name" value="MAJOR FACILITATOR SUPERFAMILY DOMAIN-CONTAINING PROTEIN"/>
    <property type="match status" value="1"/>
</dbReference>
<reference evidence="4" key="1">
    <citation type="journal article" date="2019" name="Int. J. Syst. Evol. Microbiol.">
        <title>The Global Catalogue of Microorganisms (GCM) 10K type strain sequencing project: providing services to taxonomists for standard genome sequencing and annotation.</title>
        <authorList>
            <consortium name="The Broad Institute Genomics Platform"/>
            <consortium name="The Broad Institute Genome Sequencing Center for Infectious Disease"/>
            <person name="Wu L."/>
            <person name="Ma J."/>
        </authorList>
    </citation>
    <scope>NUCLEOTIDE SEQUENCE [LARGE SCALE GENOMIC DNA]</scope>
    <source>
        <strain evidence="4">CGMCC-1.15741</strain>
    </source>
</reference>
<organism evidence="3 4">
    <name type="scientific">Ponticaulis profundi</name>
    <dbReference type="NCBI Taxonomy" id="2665222"/>
    <lineage>
        <taxon>Bacteria</taxon>
        <taxon>Pseudomonadati</taxon>
        <taxon>Pseudomonadota</taxon>
        <taxon>Alphaproteobacteria</taxon>
        <taxon>Hyphomonadales</taxon>
        <taxon>Hyphomonadaceae</taxon>
        <taxon>Ponticaulis</taxon>
    </lineage>
</organism>
<keyword evidence="2" id="KW-1133">Transmembrane helix</keyword>
<feature type="transmembrane region" description="Helical" evidence="2">
    <location>
        <begin position="32"/>
        <end position="55"/>
    </location>
</feature>
<dbReference type="CDD" id="cd17332">
    <property type="entry name" value="MFS_MelB_like"/>
    <property type="match status" value="1"/>
</dbReference>
<dbReference type="Pfam" id="PF13347">
    <property type="entry name" value="MFS_2"/>
    <property type="match status" value="1"/>
</dbReference>
<keyword evidence="2" id="KW-0812">Transmembrane</keyword>
<dbReference type="Gene3D" id="1.20.1250.20">
    <property type="entry name" value="MFS general substrate transporter like domains"/>
    <property type="match status" value="2"/>
</dbReference>
<feature type="transmembrane region" description="Helical" evidence="2">
    <location>
        <begin position="387"/>
        <end position="410"/>
    </location>
</feature>
<dbReference type="InterPro" id="IPR036259">
    <property type="entry name" value="MFS_trans_sf"/>
</dbReference>
<feature type="transmembrane region" description="Helical" evidence="2">
    <location>
        <begin position="340"/>
        <end position="366"/>
    </location>
</feature>
<sequence>MSSIELSDAPAKAYKDKGEHSHLVPKSVKVSWGAGALGVALLMNAIGSLALFYMVGVLKIDPVLAGSLIFVTKLFDVATDPIVGSWSDRVKSETSRRRPFLFAGAIVSALSFAMIFTTPVFGNQLFTAAYVLVAMMIYAFGYTLFNVPYMSMPSEMTPDYHERSSIHSYRMVFVSLGGLLAGAVAPFMLEKMGRTEWSSYATIGVLGGGTILLFMMIAWAGTAKARFTVAQKETPKVLAEVGHVFTNRHFIRLICVKLTQLLGVASSQAAMIFFILNALQRDLTVMTYYGITLSLTAIIASPICVRISRKIGKKFAYTIGSSFFILTCLSWMLAGPGEPTWAIMLRAAGTAIAMSFNVIMAMSMLTDIINYDAEKNGIRREGVFTSFYSFAEKFTYAFGPLIVGVALSIAGFDKDLPAEAMQSPAIRHAVLLGVSYLPGFMGLVSLIILLGYKLDKEVQAEAPKS</sequence>
<feature type="transmembrane region" description="Helical" evidence="2">
    <location>
        <begin position="258"/>
        <end position="279"/>
    </location>
</feature>
<dbReference type="InterPro" id="IPR039672">
    <property type="entry name" value="MFS_2"/>
</dbReference>
<name>A0ABW1S8X8_9PROT</name>
<evidence type="ECO:0000313" key="4">
    <source>
        <dbReference type="Proteomes" id="UP001596303"/>
    </source>
</evidence>
<gene>
    <name evidence="3" type="ORF">ACFQDM_06350</name>
</gene>
<dbReference type="EMBL" id="JBHSSW010000005">
    <property type="protein sequence ID" value="MFC6197691.1"/>
    <property type="molecule type" value="Genomic_DNA"/>
</dbReference>